<dbReference type="InterPro" id="IPR035892">
    <property type="entry name" value="C2_domain_sf"/>
</dbReference>
<dbReference type="GeneID" id="94346356"/>
<dbReference type="Gene3D" id="2.60.40.150">
    <property type="entry name" value="C2 domain"/>
    <property type="match status" value="2"/>
</dbReference>
<dbReference type="PANTHER" id="PTHR16166:SF93">
    <property type="entry name" value="INTERMEMBRANE LIPID TRANSFER PROTEIN VPS13"/>
    <property type="match status" value="1"/>
</dbReference>
<dbReference type="InterPro" id="IPR002048">
    <property type="entry name" value="EF_hand_dom"/>
</dbReference>
<dbReference type="InterPro" id="IPR009543">
    <property type="entry name" value="VPS13_VAB"/>
</dbReference>
<dbReference type="Gene3D" id="1.10.238.10">
    <property type="entry name" value="EF-hand"/>
    <property type="match status" value="1"/>
</dbReference>
<dbReference type="Pfam" id="PF00168">
    <property type="entry name" value="C2"/>
    <property type="match status" value="2"/>
</dbReference>
<feature type="domain" description="EF-hand" evidence="4">
    <location>
        <begin position="871"/>
        <end position="906"/>
    </location>
</feature>
<dbReference type="CDD" id="cd00030">
    <property type="entry name" value="C2"/>
    <property type="match status" value="1"/>
</dbReference>
<organism evidence="5 6">
    <name type="scientific">Bremia lactucae</name>
    <name type="common">Lettuce downy mildew</name>
    <dbReference type="NCBI Taxonomy" id="4779"/>
    <lineage>
        <taxon>Eukaryota</taxon>
        <taxon>Sar</taxon>
        <taxon>Stramenopiles</taxon>
        <taxon>Oomycota</taxon>
        <taxon>Peronosporomycetes</taxon>
        <taxon>Peronosporales</taxon>
        <taxon>Peronosporaceae</taxon>
        <taxon>Bremia</taxon>
    </lineage>
</organism>
<comment type="similarity">
    <text evidence="1">Belongs to the VPS13 family.</text>
</comment>
<dbReference type="SUPFAM" id="SSF49562">
    <property type="entry name" value="C2 domain (Calcium/lipid-binding domain, CaLB)"/>
    <property type="match status" value="2"/>
</dbReference>
<dbReference type="PROSITE" id="PS00018">
    <property type="entry name" value="EF_HAND_1"/>
    <property type="match status" value="2"/>
</dbReference>
<dbReference type="EMBL" id="SHOA02000018">
    <property type="protein sequence ID" value="TDH73839.1"/>
    <property type="molecule type" value="Genomic_DNA"/>
</dbReference>
<dbReference type="OrthoDB" id="428159at2759"/>
<reference evidence="5 6" key="1">
    <citation type="journal article" date="2021" name="Genome Biol.">
        <title>AFLAP: assembly-free linkage analysis pipeline using k-mers from genome sequencing data.</title>
        <authorList>
            <person name="Fletcher K."/>
            <person name="Zhang L."/>
            <person name="Gil J."/>
            <person name="Han R."/>
            <person name="Cavanaugh K."/>
            <person name="Michelmore R."/>
        </authorList>
    </citation>
    <scope>NUCLEOTIDE SEQUENCE [LARGE SCALE GENOMIC DNA]</scope>
    <source>
        <strain evidence="5 6">SF5</strain>
    </source>
</reference>
<dbReference type="KEGG" id="blac:94346356"/>
<gene>
    <name evidence="5" type="ORF">CCR75_002588</name>
</gene>
<dbReference type="SMART" id="SM00239">
    <property type="entry name" value="C2"/>
    <property type="match status" value="2"/>
</dbReference>
<evidence type="ECO:0008006" key="7">
    <source>
        <dbReference type="Google" id="ProtNLM"/>
    </source>
</evidence>
<evidence type="ECO:0000259" key="3">
    <source>
        <dbReference type="PROSITE" id="PS50004"/>
    </source>
</evidence>
<dbReference type="PROSITE" id="PS50222">
    <property type="entry name" value="EF_HAND_2"/>
    <property type="match status" value="2"/>
</dbReference>
<dbReference type="RefSeq" id="XP_067823337.1">
    <property type="nucleotide sequence ID" value="XM_067960685.1"/>
</dbReference>
<proteinExistence type="inferred from homology"/>
<dbReference type="GO" id="GO:0045053">
    <property type="term" value="P:protein retention in Golgi apparatus"/>
    <property type="evidence" value="ECO:0007669"/>
    <property type="project" value="TreeGrafter"/>
</dbReference>
<evidence type="ECO:0000313" key="6">
    <source>
        <dbReference type="Proteomes" id="UP000294530"/>
    </source>
</evidence>
<evidence type="ECO:0000313" key="5">
    <source>
        <dbReference type="EMBL" id="TDH73839.1"/>
    </source>
</evidence>
<keyword evidence="6" id="KW-1185">Reference proteome</keyword>
<dbReference type="GO" id="GO:0006623">
    <property type="term" value="P:protein targeting to vacuole"/>
    <property type="evidence" value="ECO:0007669"/>
    <property type="project" value="TreeGrafter"/>
</dbReference>
<dbReference type="Pfam" id="PF25036">
    <property type="entry name" value="VPS13_VAB"/>
    <property type="match status" value="1"/>
</dbReference>
<evidence type="ECO:0000259" key="4">
    <source>
        <dbReference type="PROSITE" id="PS50222"/>
    </source>
</evidence>
<feature type="domain" description="C2" evidence="3">
    <location>
        <begin position="2519"/>
        <end position="2634"/>
    </location>
</feature>
<dbReference type="SMART" id="SM00054">
    <property type="entry name" value="EFh"/>
    <property type="match status" value="2"/>
</dbReference>
<dbReference type="PROSITE" id="PS50004">
    <property type="entry name" value="C2"/>
    <property type="match status" value="1"/>
</dbReference>
<dbReference type="PANTHER" id="PTHR16166">
    <property type="entry name" value="VACUOLAR PROTEIN SORTING-ASSOCIATED PROTEIN VPS13"/>
    <property type="match status" value="1"/>
</dbReference>
<dbReference type="InterPro" id="IPR000008">
    <property type="entry name" value="C2_dom"/>
</dbReference>
<sequence length="2872" mass="317874">MLGVLAVTLLSVCVSLSLCVVPVLARYTVFPILSSLVHKFAATYLTNSIQVEYTFGSFTARGRRGDDAASELLRGVTISLFFVQLQSDFLKTLAFAKQGLAPVELKSVAIRKIVIHLATSWKVVIKVEGVALDGHIVDPNVEGVFQVEDAAAMKLVEAANWFNLLVTERTMSELRQKQELANSASKTFSFKDRVIQQIAAQVDVHFSNVRIAITGLTPGNAAIDGCDDELDDKGNEDAEVATTSSLPAILNPTCVSLYIKSYELLSNVLHANVQEALQLIMTSEEIVVEHAMSLKGMYVCAGTAVESDDDYVAVKSNEDVLKDDGGINPGETPLLSIRRLDVNVKVPPMPRLLNIVECIAPIPLDYRLAHLEVVSSSINNASITREQIIGVLRDLFVPFSDHQILVKSMRMIEHDEAVLKPISSDDEAFYVVNYEKVNSNKSLSAQEKKDKNEKLQKLEASMTLNKILELRSQVTGLSKFYRRNQAELSFADYAAIVRENAAKPSNVIFRAIQVALRLENISICFAERNIQVGELVLNSFDVNMRMFTIAAGDEKLQLDVDVGLGQATFVVNIGATVLNPLSPTAKLLFTDFSKVAAESDVITLPQMISAQVSQFESGKQDVRASLNNVNLVLSAPALEYFLLYVDRLSTKTTQVLSNIRPETTPIAYTESSPTPVQVAISEMDMVAKEMSMSPFSLLGNMLLSLDLKMNDCRVLLLPTRAFSKQLFTDFNVETWQSESVVDCRVDIPVTLHIHLESSKVKELLELNIHSFSIGAQYLEGAQKLETILAPTSIIFQCVLEQDTNNSSICHQSVMIHMPDVLVAGSDLSLSLLASCGEALGNVQFTTHDQALLRLESRLKQDEIRRQAEVDAVLDRLHRLFNEIDENKNGSVELAELLLLLRRVKVGDTLLESELEYFVRELFKEIDRDGNGYLEFQELRVFLRDDLLLDEGATAAVSTARNGSNSLSGFLNLRGNEYHSFEVISNMCETKITSSEHLAEWIKRPVFQNRFWELFESETRVTIRTLGDQNPLDMQKKLVRLLKNYDAANLIWDALILPAMESNCLDLVAFKWLLQPFTRCGGISEYQSVAKVIAKKKRNGIFSAAYEESAHLVSKLTENVNSVKKQLVFTTDVKMGNVKFVLTDSSLPARFCRGNFVVLDVKISMELSSKEIDEIGPIDWISLATSGNSEWTILFGFKMASSCYSDIANDMENIIEPWEFVAGISSDAEANGFSVLVEAAKRFQINVTPSVLKTYRALMDALDGEAHDNALLKRRDGLQSTAVAKKHKDVNCLVENMTGCSVTLKLSGSDDAIEIEAYSRAETKNGVLIDRKATLEFLSIGEWGTSTSAVELPSFGDVSVSVSTADTNSPSTLFVTVSSRLENPQRQVIVLRSSTYFCNHSSECYEVKYLSLACEDRKSIESPVINVRPNERISLPLSLLMGITEFYARPTNHEHWIVKTSLNNDVLTSTEAIKNLEAHEAERETKKKYRRGGTIVYGETAETCSNIITALTPNIIVRRWHLLSYFEWELALLPPFVVRNSLPYEIEFRFIEYKTSSSRDMKAEYAKVEALLRRENTLDPADRVLSGVIKSGYDAEVSGVSGIYPGYLSVRLVVKKKTSSTDRLLRSSWSMPLLMMIHKGVEQFTTSRESIEADPGLKFNIDRITLPGYPRLVRFSSPYWIVDNTSLEFTFASTEPGAKRNSFKAMELCAPFSYPIMTSIQHDRLSMKPLANLNRRPEAWEALGSMPDAAYKVSAVSEHAIKNAEWSEPINTTAINTMGEIVCGPSVFSVQMKGLYGIFEPGVSLTLSPRYFVQNRLSQKLYIQTFASQDSDPRKVHDMFHKRSVEDVKHLHLALEDGQTTPLYHFGSLKQGQSAQHSQRYVSFSFTDGWGTDADKQNWSFAIPINTAGDLYLQVYSSVRQRHIICQASVQVVDMYVYVILTDVSCAPPYRIENFTPFLVEYAQLGESSIFSGGQKKETATIKSGAWHAFAWFNPLSKERHVELRLSHIDAPKTKSKKYDIDYVGFLSPITMWVSHDGEKQHAVVLTVQVVVEGSTRVMKIAEKELELSLIERQDPDGEGDLQQRRMLYASSFDVRFDGFGLSVLDGFPQEVFFLSVDVIKAQKAPASLEWTLSVLHCQVDNMLATAKFPVIMNPVNTGYSDKSVGTEPEPLLKLVLDADLEARSGTYKLLQFSLNDLAVKVDIDYFVNLVKLLEPYLVSQATMAHRSRLTLEGTLKRRAPPMPKMLVTEDGGIQTDLVYFDLLRISSLSVDLEYSITRKDIVSSTGGGHSIVFGGLSQIIGLIGSNLSGSPTFSFSEIVIVRCFTTKQRLQSQLVANYVQQGVLQAYRLIGSADIIGNPIGLVEDLGSGVVEFLKITKGEITGDAQTRGEGVKVLGKTIVKSSASSVAKITGSLDKFVGEFADENRQNDDDGSMSTDNAGIKFAKDLGRGFTGIFTKPVEGAMKGGVTGLVQGTVQGITGPGVVLLKGLTSTSHNLALGVQSTVVDRSPFGGRRRKPKDVKQGKIIAEFDEKHYKPTLLELEVLGANGLDSDQSCDPLCVVRLDGKDVMKTAVIYNTVNPVWHEKTQVALTGEEEEVVFVVKDSYGGTIARTVGKCFMSMSKLQEDFKPPEYSSDLAEWVHTQVKPGNTQKNASHAITEKEYPLVMLKKDHAKKVAMLGDEKHQVLVTILSLQEMVVTSSTGSGMLGLGNLGSRTPNISPYISVHVGKNGNRTNTTKMTFTKNANKEQVGYASWNESFTFPLTAKELRRGGADSKLVVSLKDKSMIVDTRLGTSTLDIDATRINNSTMEKLELKDHAGKSVAYLTVKVEVTGSATSSRSFSKSSFVSAGDNMANFPPDAVKAGTIRLSCVFK</sequence>
<name>A0A976NZH9_BRELC</name>
<evidence type="ECO:0000256" key="2">
    <source>
        <dbReference type="ARBA" id="ARBA00022837"/>
    </source>
</evidence>
<dbReference type="SUPFAM" id="SSF47473">
    <property type="entry name" value="EF-hand"/>
    <property type="match status" value="1"/>
</dbReference>
<dbReference type="Pfam" id="PF13499">
    <property type="entry name" value="EF-hand_7"/>
    <property type="match status" value="1"/>
</dbReference>
<dbReference type="InterPro" id="IPR018247">
    <property type="entry name" value="EF_Hand_1_Ca_BS"/>
</dbReference>
<dbReference type="InterPro" id="IPR011992">
    <property type="entry name" value="EF-hand-dom_pair"/>
</dbReference>
<dbReference type="GO" id="GO:0005509">
    <property type="term" value="F:calcium ion binding"/>
    <property type="evidence" value="ECO:0007669"/>
    <property type="project" value="InterPro"/>
</dbReference>
<dbReference type="InterPro" id="IPR026847">
    <property type="entry name" value="VPS13"/>
</dbReference>
<comment type="caution">
    <text evidence="5">The sequence shown here is derived from an EMBL/GenBank/DDBJ whole genome shotgun (WGS) entry which is preliminary data.</text>
</comment>
<keyword evidence="2" id="KW-0106">Calcium</keyword>
<protein>
    <recommendedName>
        <fullName evidence="7">Calmodulin</fullName>
    </recommendedName>
</protein>
<evidence type="ECO:0000256" key="1">
    <source>
        <dbReference type="ARBA" id="ARBA00006545"/>
    </source>
</evidence>
<dbReference type="Proteomes" id="UP000294530">
    <property type="component" value="Unassembled WGS sequence"/>
</dbReference>
<feature type="domain" description="EF-hand" evidence="4">
    <location>
        <begin position="918"/>
        <end position="948"/>
    </location>
</feature>
<accession>A0A976NZH9</accession>